<organism evidence="1 2">
    <name type="scientific">Scytonema millei VB511283</name>
    <dbReference type="NCBI Taxonomy" id="1245923"/>
    <lineage>
        <taxon>Bacteria</taxon>
        <taxon>Bacillati</taxon>
        <taxon>Cyanobacteriota</taxon>
        <taxon>Cyanophyceae</taxon>
        <taxon>Nostocales</taxon>
        <taxon>Scytonemataceae</taxon>
        <taxon>Scytonema</taxon>
    </lineage>
</organism>
<dbReference type="AlphaFoldDB" id="A0A9X5E7B3"/>
<comment type="caution">
    <text evidence="1">The sequence shown here is derived from an EMBL/GenBank/DDBJ whole genome shotgun (WGS) entry which is preliminary data.</text>
</comment>
<dbReference type="EMBL" id="JTJC03000004">
    <property type="protein sequence ID" value="NHC36108.1"/>
    <property type="molecule type" value="Genomic_DNA"/>
</dbReference>
<reference evidence="1 2" key="1">
    <citation type="journal article" date="2015" name="Genome Announc.">
        <title>Draft Genome Sequence of the Terrestrial Cyanobacterium Scytonema millei VB511283, Isolated from Eastern India.</title>
        <authorList>
            <person name="Sen D."/>
            <person name="Chandrababunaidu M.M."/>
            <person name="Singh D."/>
            <person name="Sanghi N."/>
            <person name="Ghorai A."/>
            <person name="Mishra G.P."/>
            <person name="Madduluri M."/>
            <person name="Adhikary S.P."/>
            <person name="Tripathy S."/>
        </authorList>
    </citation>
    <scope>NUCLEOTIDE SEQUENCE [LARGE SCALE GENOMIC DNA]</scope>
    <source>
        <strain evidence="1 2">VB511283</strain>
    </source>
</reference>
<evidence type="ECO:0000313" key="2">
    <source>
        <dbReference type="Proteomes" id="UP000031532"/>
    </source>
</evidence>
<protein>
    <submittedName>
        <fullName evidence="1">Sigma-70 family RNA polymerase sigma factor</fullName>
    </submittedName>
</protein>
<name>A0A9X5E7B3_9CYAN</name>
<dbReference type="Proteomes" id="UP000031532">
    <property type="component" value="Unassembled WGS sequence"/>
</dbReference>
<gene>
    <name evidence="1" type="ORF">QH73_0015895</name>
</gene>
<keyword evidence="2" id="KW-1185">Reference proteome</keyword>
<evidence type="ECO:0000313" key="1">
    <source>
        <dbReference type="EMBL" id="NHC36108.1"/>
    </source>
</evidence>
<dbReference type="OrthoDB" id="527295at2"/>
<sequence>MKQREDIVKKFSTFFCFNSKNCCWQAELELEHSMQYLVQSDPDAKAEFWARYFLKVLREISSIPTHHSHTIAQMHAPATHRSQLRAEKHISAYLQEACLWAAQKAHKRLSYLKHKYVLEDYFQIANLASCLPAKLLKTFNLEYSQSNIEGYAKTAILRFVSDKIYCQDIEAKRQKFSDYGLLKDLSAKELKEALILQGITSSQLDLHSLAWRCFDDIYQPDRSQVSRILEPPNQEDLQQIVAYYNKQRDRLNFPTAIATTETIQAMLTTCIQAARDRRTMQFLPLDNYSNISDFIPTPLDTAIQIEEQEQVKSLIVKLFTSMPIAGQILFTLWQGLNLTQAEIAAIVQHKYPEMQKQYQVARQLGRYTTKLLQDFLQEWNQLNPDIQVQGDRDLEYLKNSLIECLRSHCVQSLNSILEKIKIQLFDENKVTSFQEQEIQKNLIDYFYQELAVNMNTTKKSLSVAEAKIATFIHEWLKSEQVVFKI</sequence>
<proteinExistence type="predicted"/>
<dbReference type="RefSeq" id="WP_039717183.1">
    <property type="nucleotide sequence ID" value="NZ_JTJC03000004.1"/>
</dbReference>
<accession>A0A9X5E7B3</accession>